<protein>
    <submittedName>
        <fullName evidence="1">Jg9747 protein</fullName>
    </submittedName>
</protein>
<dbReference type="Proteomes" id="UP000838756">
    <property type="component" value="Unassembled WGS sequence"/>
</dbReference>
<organism evidence="1 2">
    <name type="scientific">Pararge aegeria aegeria</name>
    <dbReference type="NCBI Taxonomy" id="348720"/>
    <lineage>
        <taxon>Eukaryota</taxon>
        <taxon>Metazoa</taxon>
        <taxon>Ecdysozoa</taxon>
        <taxon>Arthropoda</taxon>
        <taxon>Hexapoda</taxon>
        <taxon>Insecta</taxon>
        <taxon>Pterygota</taxon>
        <taxon>Neoptera</taxon>
        <taxon>Endopterygota</taxon>
        <taxon>Lepidoptera</taxon>
        <taxon>Glossata</taxon>
        <taxon>Ditrysia</taxon>
        <taxon>Papilionoidea</taxon>
        <taxon>Nymphalidae</taxon>
        <taxon>Satyrinae</taxon>
        <taxon>Satyrini</taxon>
        <taxon>Parargina</taxon>
        <taxon>Pararge</taxon>
    </lineage>
</organism>
<comment type="caution">
    <text evidence="1">The sequence shown here is derived from an EMBL/GenBank/DDBJ whole genome shotgun (WGS) entry which is preliminary data.</text>
</comment>
<sequence length="197" mass="21411">MWIRSNAGSRITDYDIAGLVNEAITKVARLDVAVFGFKCTGIYPFDRQIFSDLDYLAADMTNIPQEQIETPSNALSTGETVVLSNSVVEQPETSLSTIINEGDSAAVGGSALFNHADMPSNVVEDEFMEEPTQFVSEPIATSPIPSTSSAADLVQLIHKLSPLPDAAKKRTAARKRKCERSEILTSSPYKKVVEEVE</sequence>
<dbReference type="EMBL" id="CAKXAJ010021805">
    <property type="protein sequence ID" value="CAH2226675.1"/>
    <property type="molecule type" value="Genomic_DNA"/>
</dbReference>
<accession>A0A8S4QZD8</accession>
<dbReference type="OrthoDB" id="8196822at2759"/>
<keyword evidence="2" id="KW-1185">Reference proteome</keyword>
<proteinExistence type="predicted"/>
<evidence type="ECO:0000313" key="1">
    <source>
        <dbReference type="EMBL" id="CAH2226675.1"/>
    </source>
</evidence>
<evidence type="ECO:0000313" key="2">
    <source>
        <dbReference type="Proteomes" id="UP000838756"/>
    </source>
</evidence>
<name>A0A8S4QZD8_9NEOP</name>
<gene>
    <name evidence="1" type="primary">jg9747</name>
    <name evidence="1" type="ORF">PAEG_LOCUS7370</name>
</gene>
<dbReference type="AlphaFoldDB" id="A0A8S4QZD8"/>
<reference evidence="1" key="1">
    <citation type="submission" date="2022-03" db="EMBL/GenBank/DDBJ databases">
        <authorList>
            <person name="Lindestad O."/>
        </authorList>
    </citation>
    <scope>NUCLEOTIDE SEQUENCE</scope>
</reference>